<dbReference type="Proteomes" id="UP001359469">
    <property type="component" value="Unassembled WGS sequence"/>
</dbReference>
<dbReference type="InterPro" id="IPR036013">
    <property type="entry name" value="Band_7/SPFH_dom_sf"/>
</dbReference>
<dbReference type="Gene3D" id="3.30.479.30">
    <property type="entry name" value="Band 7 domain"/>
    <property type="match status" value="1"/>
</dbReference>
<proteinExistence type="inferred from homology"/>
<dbReference type="EMBL" id="JBBBOO010000008">
    <property type="protein sequence ID" value="MEI7064529.1"/>
    <property type="molecule type" value="Genomic_DNA"/>
</dbReference>
<evidence type="ECO:0000313" key="5">
    <source>
        <dbReference type="Proteomes" id="UP001359469"/>
    </source>
</evidence>
<dbReference type="Pfam" id="PF01145">
    <property type="entry name" value="Band_7"/>
    <property type="match status" value="1"/>
</dbReference>
<dbReference type="PANTHER" id="PTHR10264">
    <property type="entry name" value="BAND 7 PROTEIN-RELATED"/>
    <property type="match status" value="1"/>
</dbReference>
<protein>
    <submittedName>
        <fullName evidence="4">SPFH domain-containing protein</fullName>
    </submittedName>
</protein>
<dbReference type="RefSeq" id="WP_050583233.1">
    <property type="nucleotide sequence ID" value="NZ_CP161827.1"/>
</dbReference>
<evidence type="ECO:0000313" key="4">
    <source>
        <dbReference type="EMBL" id="MEI7064529.1"/>
    </source>
</evidence>
<evidence type="ECO:0000256" key="2">
    <source>
        <dbReference type="ARBA" id="ARBA00008164"/>
    </source>
</evidence>
<evidence type="ECO:0000256" key="1">
    <source>
        <dbReference type="ARBA" id="ARBA00004167"/>
    </source>
</evidence>
<dbReference type="InterPro" id="IPR043202">
    <property type="entry name" value="Band-7_stomatin-like"/>
</dbReference>
<comment type="caution">
    <text evidence="4">The sequence shown here is derived from an EMBL/GenBank/DDBJ whole genome shotgun (WGS) entry which is preliminary data.</text>
</comment>
<accession>A0ABU8JNY0</accession>
<name>A0ABU8JNY0_DICCH</name>
<evidence type="ECO:0000259" key="3">
    <source>
        <dbReference type="Pfam" id="PF01145"/>
    </source>
</evidence>
<reference evidence="4 5" key="1">
    <citation type="submission" date="2024-03" db="EMBL/GenBank/DDBJ databases">
        <title>Analysis of soft rot Pectobacteriaceae population diversity in US potato growing regions between 2016 and 2022.</title>
        <authorList>
            <person name="Ma X."/>
            <person name="Zhang X."/>
            <person name="Stodghill P."/>
            <person name="Rioux R."/>
            <person name="Babler B."/>
            <person name="Shrestha S."/>
            <person name="Babler B."/>
            <person name="Rivedal H."/>
            <person name="Frost K."/>
            <person name="Hao J."/>
            <person name="Secor G."/>
            <person name="Swingle B."/>
        </authorList>
    </citation>
    <scope>NUCLEOTIDE SEQUENCE [LARGE SCALE GENOMIC DNA]</scope>
    <source>
        <strain evidence="4 5">SR64</strain>
    </source>
</reference>
<sequence>MKGIKKKMFKKITIRKGQLGLLSQNGNVRRILETGAHIVLGWPRKRTVAFIEQDGSRVETALAEHLRRFHPEWVARYCLPADMADDEIGLRYDREHLCEILPPGTRRLYWRRDERQAIERISVNETQVPARLLPAFMQPDLRGQVVAGDAGVLVAAVPTWHVGILHLNGQPSALLPPGNHGYWRFNRSVSVTMVDTRLQALDVEDIEVLTADRISVRLTLLANWRYSDVLAAFTQLAQPEAHLCRALQVVLRDVVGMHTFDELLTRKHTVGAQVSEQLEQQLTGYGIALVSLAVMDTEGYNAAW</sequence>
<dbReference type="InterPro" id="IPR001107">
    <property type="entry name" value="Band_7"/>
</dbReference>
<feature type="domain" description="Band 7" evidence="3">
    <location>
        <begin position="157"/>
        <end position="296"/>
    </location>
</feature>
<keyword evidence="5" id="KW-1185">Reference proteome</keyword>
<organism evidence="4 5">
    <name type="scientific">Dickeya chrysanthemi</name>
    <name type="common">Pectobacterium chrysanthemi</name>
    <name type="synonym">Erwinia chrysanthemi</name>
    <dbReference type="NCBI Taxonomy" id="556"/>
    <lineage>
        <taxon>Bacteria</taxon>
        <taxon>Pseudomonadati</taxon>
        <taxon>Pseudomonadota</taxon>
        <taxon>Gammaproteobacteria</taxon>
        <taxon>Enterobacterales</taxon>
        <taxon>Pectobacteriaceae</taxon>
        <taxon>Dickeya</taxon>
    </lineage>
</organism>
<comment type="similarity">
    <text evidence="2">Belongs to the band 7/mec-2 family.</text>
</comment>
<dbReference type="PANTHER" id="PTHR10264:SF83">
    <property type="entry name" value="BLL5629 PROTEIN"/>
    <property type="match status" value="1"/>
</dbReference>
<gene>
    <name evidence="4" type="ORF">WCU84_12770</name>
</gene>
<dbReference type="SUPFAM" id="SSF117892">
    <property type="entry name" value="Band 7/SPFH domain"/>
    <property type="match status" value="1"/>
</dbReference>
<comment type="subcellular location">
    <subcellularLocation>
        <location evidence="1">Membrane</location>
        <topology evidence="1">Single-pass membrane protein</topology>
    </subcellularLocation>
</comment>